<geneLocation type="mitochondrion" evidence="11"/>
<dbReference type="AlphaFoldDB" id="A0A7L7S622"/>
<sequence length="261" mass="30540">MMMNNHFFHLVKSSPWPILMSFSVMNSGAGVVEWISSSNFDFFIFFFFILVLVVWQWWRDVIREALYEGERSTKINFMISTGVMMFILSEICFFSSFFWAYFYYSLSPDFALGMAWPPKGIIVVDYLGIPFLNTLILLGSGVFITWCHHSIINFNLLGAKLSLALCTLLGIYFLLVQMYEYFHMSFSFSGGVFGSSFFILTGFHGFHVLVGLLYIIVNLFRLMNNSFSSNSILGLEYAIWYWHFVDLVWLFLYCFVYWWGC</sequence>
<proteinExistence type="inferred from homology"/>
<keyword evidence="8 11" id="KW-0496">Mitochondrion</keyword>
<keyword evidence="4 8" id="KW-0812">Transmembrane</keyword>
<evidence type="ECO:0000256" key="5">
    <source>
        <dbReference type="ARBA" id="ARBA00022967"/>
    </source>
</evidence>
<accession>A0A7L7S622</accession>
<protein>
    <recommendedName>
        <fullName evidence="3 8">Cytochrome c oxidase subunit 3</fullName>
    </recommendedName>
</protein>
<dbReference type="InterPro" id="IPR013833">
    <property type="entry name" value="Cyt_c_oxidase_su3_a-hlx"/>
</dbReference>
<dbReference type="InterPro" id="IPR000298">
    <property type="entry name" value="Cyt_c_oxidase-like_su3"/>
</dbReference>
<evidence type="ECO:0000256" key="7">
    <source>
        <dbReference type="ARBA" id="ARBA00023136"/>
    </source>
</evidence>
<dbReference type="GO" id="GO:0005739">
    <property type="term" value="C:mitochondrion"/>
    <property type="evidence" value="ECO:0007669"/>
    <property type="project" value="TreeGrafter"/>
</dbReference>
<feature type="transmembrane region" description="Helical" evidence="9">
    <location>
        <begin position="238"/>
        <end position="259"/>
    </location>
</feature>
<evidence type="ECO:0000256" key="8">
    <source>
        <dbReference type="RuleBase" id="RU003375"/>
    </source>
</evidence>
<dbReference type="PANTHER" id="PTHR11403">
    <property type="entry name" value="CYTOCHROME C OXIDASE SUBUNIT III"/>
    <property type="match status" value="1"/>
</dbReference>
<dbReference type="InterPro" id="IPR035973">
    <property type="entry name" value="Cyt_c_oxidase_su3-like_sf"/>
</dbReference>
<dbReference type="SUPFAM" id="SSF81452">
    <property type="entry name" value="Cytochrome c oxidase subunit III-like"/>
    <property type="match status" value="1"/>
</dbReference>
<dbReference type="GeneID" id="59437830"/>
<evidence type="ECO:0000256" key="6">
    <source>
        <dbReference type="ARBA" id="ARBA00022989"/>
    </source>
</evidence>
<comment type="subcellular location">
    <subcellularLocation>
        <location evidence="1">Membrane</location>
        <topology evidence="1">Multi-pass membrane protein</topology>
    </subcellularLocation>
</comment>
<keyword evidence="6 9" id="KW-1133">Transmembrane helix</keyword>
<feature type="transmembrane region" description="Helical" evidence="9">
    <location>
        <begin position="79"/>
        <end position="101"/>
    </location>
</feature>
<dbReference type="CTD" id="4514"/>
<gene>
    <name evidence="11" type="primary">COX3</name>
</gene>
<keyword evidence="5" id="KW-1278">Translocase</keyword>
<name>A0A7L7S622_9HEMI</name>
<dbReference type="InterPro" id="IPR033945">
    <property type="entry name" value="Cyt_c_oxase_su3_dom"/>
</dbReference>
<dbReference type="Gene3D" id="1.20.120.80">
    <property type="entry name" value="Cytochrome c oxidase, subunit III, four-helix bundle"/>
    <property type="match status" value="1"/>
</dbReference>
<dbReference type="GO" id="GO:0006123">
    <property type="term" value="P:mitochondrial electron transport, cytochrome c to oxygen"/>
    <property type="evidence" value="ECO:0007669"/>
    <property type="project" value="TreeGrafter"/>
</dbReference>
<evidence type="ECO:0000256" key="9">
    <source>
        <dbReference type="SAM" id="Phobius"/>
    </source>
</evidence>
<dbReference type="Gene3D" id="1.10.287.70">
    <property type="match status" value="1"/>
</dbReference>
<feature type="domain" description="Heme-copper oxidase subunit III family profile" evidence="10">
    <location>
        <begin position="4"/>
        <end position="261"/>
    </location>
</feature>
<dbReference type="PROSITE" id="PS50253">
    <property type="entry name" value="COX3"/>
    <property type="match status" value="1"/>
</dbReference>
<dbReference type="GO" id="GO:0004129">
    <property type="term" value="F:cytochrome-c oxidase activity"/>
    <property type="evidence" value="ECO:0007669"/>
    <property type="project" value="InterPro"/>
</dbReference>
<feature type="transmembrane region" description="Helical" evidence="9">
    <location>
        <begin position="156"/>
        <end position="175"/>
    </location>
</feature>
<feature type="transmembrane region" description="Helical" evidence="9">
    <location>
        <begin position="40"/>
        <end position="58"/>
    </location>
</feature>
<evidence type="ECO:0000256" key="2">
    <source>
        <dbReference type="ARBA" id="ARBA00010581"/>
    </source>
</evidence>
<dbReference type="CDD" id="cd01665">
    <property type="entry name" value="Cyt_c_Oxidase_III"/>
    <property type="match status" value="1"/>
</dbReference>
<dbReference type="Pfam" id="PF00510">
    <property type="entry name" value="COX3"/>
    <property type="match status" value="1"/>
</dbReference>
<evidence type="ECO:0000256" key="1">
    <source>
        <dbReference type="ARBA" id="ARBA00004141"/>
    </source>
</evidence>
<dbReference type="GO" id="GO:0016020">
    <property type="term" value="C:membrane"/>
    <property type="evidence" value="ECO:0007669"/>
    <property type="project" value="UniProtKB-SubCell"/>
</dbReference>
<evidence type="ECO:0000313" key="11">
    <source>
        <dbReference type="EMBL" id="QNV48543.1"/>
    </source>
</evidence>
<comment type="function">
    <text evidence="8">Component of the cytochrome c oxidase, the last enzyme in the mitochondrial electron transport chain which drives oxidative phosphorylation. The respiratory chain contains 3 multisubunit complexes succinate dehydrogenase (complex II, CII), ubiquinol-cytochrome c oxidoreductase (cytochrome b-c1 complex, complex III, CIII) and cytochrome c oxidase (complex IV, CIV), that cooperate to transfer electrons derived from NADH and succinate to molecular oxygen, creating an electrochemical gradient over the inner membrane that drives transmembrane transport and the ATP synthase. Cytochrome c oxidase is the component of the respiratory chain that catalyzes the reduction of oxygen to water. Electrons originating from reduced cytochrome c in the intermembrane space (IMS) are transferred via the dinuclear copper A center (CU(A)) of subunit 2 and heme A of subunit 1 to the active site in subunit 1, a binuclear center (BNC) formed by heme A3 and copper B (CU(B)). The BNC reduces molecular oxygen to 2 water molecules using 4 electrons from cytochrome c in the IMS and 4 protons from the mitochondrial matrix.</text>
</comment>
<organism evidence="11">
    <name type="scientific">Crenidorsum turpiniae</name>
    <dbReference type="NCBI Taxonomy" id="2774091"/>
    <lineage>
        <taxon>Eukaryota</taxon>
        <taxon>Metazoa</taxon>
        <taxon>Ecdysozoa</taxon>
        <taxon>Arthropoda</taxon>
        <taxon>Hexapoda</taxon>
        <taxon>Insecta</taxon>
        <taxon>Pterygota</taxon>
        <taxon>Neoptera</taxon>
        <taxon>Paraneoptera</taxon>
        <taxon>Hemiptera</taxon>
        <taxon>Sternorrhyncha</taxon>
        <taxon>Aleyrodoidea</taxon>
        <taxon>Aleyrodidae</taxon>
        <taxon>Aleyrodinae</taxon>
        <taxon>Crenidorsum</taxon>
    </lineage>
</organism>
<dbReference type="PANTHER" id="PTHR11403:SF7">
    <property type="entry name" value="CYTOCHROME C OXIDASE SUBUNIT 3"/>
    <property type="match status" value="1"/>
</dbReference>
<evidence type="ECO:0000256" key="3">
    <source>
        <dbReference type="ARBA" id="ARBA00015944"/>
    </source>
</evidence>
<comment type="similarity">
    <text evidence="2 8">Belongs to the cytochrome c oxidase subunit 3 family.</text>
</comment>
<feature type="transmembrane region" description="Helical" evidence="9">
    <location>
        <begin position="195"/>
        <end position="217"/>
    </location>
</feature>
<evidence type="ECO:0000256" key="4">
    <source>
        <dbReference type="ARBA" id="ARBA00022692"/>
    </source>
</evidence>
<feature type="transmembrane region" description="Helical" evidence="9">
    <location>
        <begin position="121"/>
        <end position="144"/>
    </location>
</feature>
<evidence type="ECO:0000259" key="10">
    <source>
        <dbReference type="PROSITE" id="PS50253"/>
    </source>
</evidence>
<dbReference type="EMBL" id="MN934936">
    <property type="protein sequence ID" value="QNV48543.1"/>
    <property type="molecule type" value="Genomic_DNA"/>
</dbReference>
<dbReference type="RefSeq" id="YP_009939389.1">
    <property type="nucleotide sequence ID" value="NC_050930.1"/>
</dbReference>
<reference evidence="11" key="1">
    <citation type="submission" date="2020-01" db="EMBL/GenBank/DDBJ databases">
        <authorList>
            <person name="Xu N."/>
            <person name="Li S."/>
            <person name="Liu J."/>
            <person name="Wei G."/>
            <person name="Wang B."/>
        </authorList>
    </citation>
    <scope>NUCLEOTIDE SEQUENCE</scope>
</reference>
<keyword evidence="7 9" id="KW-0472">Membrane</keyword>
<dbReference type="InterPro" id="IPR024791">
    <property type="entry name" value="Cyt_c/ubiquinol_Oxase_su3"/>
</dbReference>